<feature type="transmembrane region" description="Helical" evidence="1">
    <location>
        <begin position="68"/>
        <end position="90"/>
    </location>
</feature>
<gene>
    <name evidence="2" type="ORF">S03H2_71423</name>
</gene>
<dbReference type="EMBL" id="BARU01047797">
    <property type="protein sequence ID" value="GAH90934.1"/>
    <property type="molecule type" value="Genomic_DNA"/>
</dbReference>
<evidence type="ECO:0000313" key="2">
    <source>
        <dbReference type="EMBL" id="GAH90934.1"/>
    </source>
</evidence>
<keyword evidence="1" id="KW-1133">Transmembrane helix</keyword>
<keyword evidence="1" id="KW-0472">Membrane</keyword>
<comment type="caution">
    <text evidence="2">The sequence shown here is derived from an EMBL/GenBank/DDBJ whole genome shotgun (WGS) entry which is preliminary data.</text>
</comment>
<feature type="non-terminal residue" evidence="2">
    <location>
        <position position="91"/>
    </location>
</feature>
<organism evidence="2">
    <name type="scientific">marine sediment metagenome</name>
    <dbReference type="NCBI Taxonomy" id="412755"/>
    <lineage>
        <taxon>unclassified sequences</taxon>
        <taxon>metagenomes</taxon>
        <taxon>ecological metagenomes</taxon>
    </lineage>
</organism>
<keyword evidence="1" id="KW-0812">Transmembrane</keyword>
<sequence length="91" mass="9668">MIPGETFTGTIVAEVVNIEAKYNLSIYFKAEDVYNVVSEFGASAIDFIAAENITVSVVDLGSNSSGTIIGIGITFTVIVLALIGLIFYGWL</sequence>
<reference evidence="2" key="1">
    <citation type="journal article" date="2014" name="Front. Microbiol.">
        <title>High frequency of phylogenetically diverse reductive dehalogenase-homologous genes in deep subseafloor sedimentary metagenomes.</title>
        <authorList>
            <person name="Kawai M."/>
            <person name="Futagami T."/>
            <person name="Toyoda A."/>
            <person name="Takaki Y."/>
            <person name="Nishi S."/>
            <person name="Hori S."/>
            <person name="Arai W."/>
            <person name="Tsubouchi T."/>
            <person name="Morono Y."/>
            <person name="Uchiyama I."/>
            <person name="Ito T."/>
            <person name="Fujiyama A."/>
            <person name="Inagaki F."/>
            <person name="Takami H."/>
        </authorList>
    </citation>
    <scope>NUCLEOTIDE SEQUENCE</scope>
    <source>
        <strain evidence="2">Expedition CK06-06</strain>
    </source>
</reference>
<evidence type="ECO:0000256" key="1">
    <source>
        <dbReference type="SAM" id="Phobius"/>
    </source>
</evidence>
<protein>
    <submittedName>
        <fullName evidence="2">Uncharacterized protein</fullName>
    </submittedName>
</protein>
<accession>X1KLB2</accession>
<proteinExistence type="predicted"/>
<name>X1KLB2_9ZZZZ</name>
<dbReference type="AlphaFoldDB" id="X1KLB2"/>